<dbReference type="EMBL" id="PPHD01004518">
    <property type="protein sequence ID" value="POI32979.1"/>
    <property type="molecule type" value="Genomic_DNA"/>
</dbReference>
<dbReference type="Proteomes" id="UP000237246">
    <property type="component" value="Unassembled WGS sequence"/>
</dbReference>
<evidence type="ECO:0000256" key="1">
    <source>
        <dbReference type="PROSITE-ProRule" id="PRU00122"/>
    </source>
</evidence>
<dbReference type="InterPro" id="IPR001791">
    <property type="entry name" value="Laminin_G"/>
</dbReference>
<organism evidence="3 4">
    <name type="scientific">Bambusicola thoracicus</name>
    <name type="common">Chinese bamboo-partridge</name>
    <name type="synonym">Perdix thoracica</name>
    <dbReference type="NCBI Taxonomy" id="9083"/>
    <lineage>
        <taxon>Eukaryota</taxon>
        <taxon>Metazoa</taxon>
        <taxon>Chordata</taxon>
        <taxon>Craniata</taxon>
        <taxon>Vertebrata</taxon>
        <taxon>Euteleostomi</taxon>
        <taxon>Archelosauria</taxon>
        <taxon>Archosauria</taxon>
        <taxon>Dinosauria</taxon>
        <taxon>Saurischia</taxon>
        <taxon>Theropoda</taxon>
        <taxon>Coelurosauria</taxon>
        <taxon>Aves</taxon>
        <taxon>Neognathae</taxon>
        <taxon>Galloanserae</taxon>
        <taxon>Galliformes</taxon>
        <taxon>Phasianidae</taxon>
        <taxon>Perdicinae</taxon>
        <taxon>Bambusicola</taxon>
    </lineage>
</organism>
<dbReference type="PANTHER" id="PTHR15036:SF33">
    <property type="entry name" value="CONTACTIN-ASSOCIATED PROTEIN-LIKE 2"/>
    <property type="match status" value="1"/>
</dbReference>
<evidence type="ECO:0000313" key="3">
    <source>
        <dbReference type="EMBL" id="POI32979.1"/>
    </source>
</evidence>
<keyword evidence="4" id="KW-1185">Reference proteome</keyword>
<evidence type="ECO:0000313" key="4">
    <source>
        <dbReference type="Proteomes" id="UP000237246"/>
    </source>
</evidence>
<dbReference type="PROSITE" id="PS50025">
    <property type="entry name" value="LAM_G_DOMAIN"/>
    <property type="match status" value="1"/>
</dbReference>
<dbReference type="SMART" id="SM00282">
    <property type="entry name" value="LamG"/>
    <property type="match status" value="1"/>
</dbReference>
<evidence type="ECO:0000259" key="2">
    <source>
        <dbReference type="PROSITE" id="PS50025"/>
    </source>
</evidence>
<proteinExistence type="predicted"/>
<name>A0A2P4T9E1_BAMTH</name>
<comment type="caution">
    <text evidence="3">The sequence shown here is derived from an EMBL/GenBank/DDBJ whole genome shotgun (WGS) entry which is preliminary data.</text>
</comment>
<feature type="domain" description="Laminin G" evidence="2">
    <location>
        <begin position="1"/>
        <end position="161"/>
    </location>
</feature>
<dbReference type="InterPro" id="IPR050372">
    <property type="entry name" value="Neurexin-related_CASP"/>
</dbReference>
<dbReference type="AlphaFoldDB" id="A0A2P4T9E1"/>
<dbReference type="CDD" id="cd00110">
    <property type="entry name" value="LamG"/>
    <property type="match status" value="1"/>
</dbReference>
<dbReference type="InterPro" id="IPR013320">
    <property type="entry name" value="ConA-like_dom_sf"/>
</dbReference>
<accession>A0A2P4T9E1</accession>
<gene>
    <name evidence="3" type="ORF">CIB84_003269</name>
</gene>
<dbReference type="OrthoDB" id="9105977at2759"/>
<dbReference type="Gene3D" id="2.60.120.200">
    <property type="match status" value="2"/>
</dbReference>
<dbReference type="PANTHER" id="PTHR15036">
    <property type="entry name" value="PIKACHURIN-LIKE PROTEIN"/>
    <property type="match status" value="1"/>
</dbReference>
<comment type="caution">
    <text evidence="1">Lacks conserved residue(s) required for the propagation of feature annotation.</text>
</comment>
<dbReference type="Pfam" id="PF02210">
    <property type="entry name" value="Laminin_G_2"/>
    <property type="match status" value="1"/>
</dbReference>
<dbReference type="SUPFAM" id="SSF49899">
    <property type="entry name" value="Concanavalin A-like lectins/glucanases"/>
    <property type="match status" value="2"/>
</dbReference>
<reference evidence="3 4" key="1">
    <citation type="submission" date="2018-01" db="EMBL/GenBank/DDBJ databases">
        <title>Comparison of the Chinese Bamboo Partridge and Red Junglefowl genome sequences highlights the importance of demography in genome evolution.</title>
        <authorList>
            <person name="Tiley G.P."/>
            <person name="Kimball R.T."/>
            <person name="Braun E.L."/>
            <person name="Burleigh J.G."/>
        </authorList>
    </citation>
    <scope>NUCLEOTIDE SEQUENCE [LARGE SCALE GENOMIC DNA]</scope>
    <source>
        <strain evidence="3">RTK389</strain>
        <tissue evidence="3">Blood</tissue>
    </source>
</reference>
<sequence length="277" mass="31291">MLDSQGADVINFDGHVVLPYRFRNKKMKTLKDVISLKFKTSESEGSNQLGSIYGHTSVMTGSLLDDHHWHSIIIERHGRNINLTLDRRVQHFRTNGEFDYLDLDYEITFGGMPFSGKPSSNSRKNFKGCMESINYNGNNITDLAKRKKLEPSNVGNLSFSCVEPHTVPVFFNATSYLEVPGRPSQDVFSVSFFFRTWNPNGLLVFSNFADGLGNVEIDINEGKVSIHINVTQVKKNQIDISSGFLVPLQSKDDFSVDQPNIMRKKKFISLLLMLSIS</sequence>
<protein>
    <recommendedName>
        <fullName evidence="2">Laminin G domain-containing protein</fullName>
    </recommendedName>
</protein>